<proteinExistence type="predicted"/>
<reference evidence="2 3" key="1">
    <citation type="submission" date="2017-11" db="EMBL/GenBank/DDBJ databases">
        <title>The genome of Rhizophagus clarus HR1 reveals common genetic basis of auxotrophy among arbuscular mycorrhizal fungi.</title>
        <authorList>
            <person name="Kobayashi Y."/>
        </authorList>
    </citation>
    <scope>NUCLEOTIDE SEQUENCE [LARGE SCALE GENOMIC DNA]</scope>
    <source>
        <strain evidence="2 3">HR1</strain>
    </source>
</reference>
<dbReference type="EMBL" id="BEXD01003113">
    <property type="protein sequence ID" value="GBC00299.1"/>
    <property type="molecule type" value="Genomic_DNA"/>
</dbReference>
<gene>
    <name evidence="2" type="ORF">RclHR1_03800015</name>
</gene>
<accession>A0A2Z6S7T8</accession>
<name>A0A2Z6S7T8_9GLOM</name>
<evidence type="ECO:0000313" key="2">
    <source>
        <dbReference type="EMBL" id="GBC00299.1"/>
    </source>
</evidence>
<keyword evidence="3" id="KW-1185">Reference proteome</keyword>
<dbReference type="Proteomes" id="UP000247702">
    <property type="component" value="Unassembled WGS sequence"/>
</dbReference>
<protein>
    <submittedName>
        <fullName evidence="2">Uncharacterized protein</fullName>
    </submittedName>
</protein>
<keyword evidence="1" id="KW-0812">Transmembrane</keyword>
<dbReference type="AlphaFoldDB" id="A0A2Z6S7T8"/>
<keyword evidence="1" id="KW-1133">Transmembrane helix</keyword>
<evidence type="ECO:0000256" key="1">
    <source>
        <dbReference type="SAM" id="Phobius"/>
    </source>
</evidence>
<feature type="transmembrane region" description="Helical" evidence="1">
    <location>
        <begin position="36"/>
        <end position="58"/>
    </location>
</feature>
<comment type="caution">
    <text evidence="2">The sequence shown here is derived from an EMBL/GenBank/DDBJ whole genome shotgun (WGS) entry which is preliminary data.</text>
</comment>
<evidence type="ECO:0000313" key="3">
    <source>
        <dbReference type="Proteomes" id="UP000247702"/>
    </source>
</evidence>
<sequence length="307" mass="36177">MSREEDVERIPLLRGAYHNINHIPNRNNNRHSYINYLGFGFIILTTFFLLINISFYFIESNEEILSKGITKIPYEYYLGLKSDNWIGFNKFDYVIETTSNSDPIFSTNFTEDSTSADRSKIAEIIAKNYKAWNPAYYEVREGRNNPHNNHTILTTQSHMSGLWFIIWPPKVHISFSSIGVDDNKKNNDGGRKTKFIRDDDQDRLLECDYEIRWNYKYFGEIYRKCPNQKKWVNIAYVKGSSEWGMQWLDPERIETYGIVTKPSHGRQMRNVVVRPDSPFPPILPALYVAYFDRIINKDSEDRTNLFS</sequence>
<organism evidence="2 3">
    <name type="scientific">Rhizophagus clarus</name>
    <dbReference type="NCBI Taxonomy" id="94130"/>
    <lineage>
        <taxon>Eukaryota</taxon>
        <taxon>Fungi</taxon>
        <taxon>Fungi incertae sedis</taxon>
        <taxon>Mucoromycota</taxon>
        <taxon>Glomeromycotina</taxon>
        <taxon>Glomeromycetes</taxon>
        <taxon>Glomerales</taxon>
        <taxon>Glomeraceae</taxon>
        <taxon>Rhizophagus</taxon>
    </lineage>
</organism>
<keyword evidence="1" id="KW-0472">Membrane</keyword>